<evidence type="ECO:0000313" key="1">
    <source>
        <dbReference type="EMBL" id="MBF4770300.1"/>
    </source>
</evidence>
<name>A0A930VT07_9ACTN</name>
<reference evidence="1" key="1">
    <citation type="submission" date="2020-11" db="EMBL/GenBank/DDBJ databases">
        <title>Nocardioides cynanchi sp. nov., isolated from soil of rhizosphere of Cynanchum wilfordii.</title>
        <authorList>
            <person name="Lee J.-S."/>
            <person name="Suh M.K."/>
            <person name="Kim J.-S."/>
        </authorList>
    </citation>
    <scope>NUCLEOTIDE SEQUENCE</scope>
    <source>
        <strain evidence="1">KCTC 19276</strain>
    </source>
</reference>
<sequence length="117" mass="12532">MTGYLSIAAGSAALATAAMLIQALGIGLDKLGDFIVKVHGDRRADKEMDHQHRLAWYDRFVTEDLDQAYPVLVDVDPAQRPSEQPVPLAGGNVASLEAGPLVPADQRQQRRLLAGGS</sequence>
<proteinExistence type="predicted"/>
<comment type="caution">
    <text evidence="1">The sequence shown here is derived from an EMBL/GenBank/DDBJ whole genome shotgun (WGS) entry which is preliminary data.</text>
</comment>
<dbReference type="EMBL" id="JADKPO010000045">
    <property type="protein sequence ID" value="MBF4770300.1"/>
    <property type="molecule type" value="Genomic_DNA"/>
</dbReference>
<keyword evidence="2" id="KW-1185">Reference proteome</keyword>
<protein>
    <submittedName>
        <fullName evidence="1">Uncharacterized protein</fullName>
    </submittedName>
</protein>
<dbReference type="Proteomes" id="UP000660668">
    <property type="component" value="Unassembled WGS sequence"/>
</dbReference>
<evidence type="ECO:0000313" key="2">
    <source>
        <dbReference type="Proteomes" id="UP000660668"/>
    </source>
</evidence>
<dbReference type="RefSeq" id="WP_194698447.1">
    <property type="nucleotide sequence ID" value="NZ_JADKPO010000045.1"/>
</dbReference>
<accession>A0A930VT07</accession>
<gene>
    <name evidence="1" type="ORF">ISU10_21205</name>
</gene>
<dbReference type="AlphaFoldDB" id="A0A930VT07"/>
<organism evidence="1 2">
    <name type="scientific">Nocardioides agariphilus</name>
    <dbReference type="NCBI Taxonomy" id="433664"/>
    <lineage>
        <taxon>Bacteria</taxon>
        <taxon>Bacillati</taxon>
        <taxon>Actinomycetota</taxon>
        <taxon>Actinomycetes</taxon>
        <taxon>Propionibacteriales</taxon>
        <taxon>Nocardioidaceae</taxon>
        <taxon>Nocardioides</taxon>
    </lineage>
</organism>